<dbReference type="EMBL" id="MU151229">
    <property type="protein sequence ID" value="KAF9446792.1"/>
    <property type="molecule type" value="Genomic_DNA"/>
</dbReference>
<protein>
    <submittedName>
        <fullName evidence="1">Uncharacterized protein</fullName>
    </submittedName>
</protein>
<evidence type="ECO:0000313" key="2">
    <source>
        <dbReference type="Proteomes" id="UP000807342"/>
    </source>
</evidence>
<dbReference type="OrthoDB" id="2786563at2759"/>
<keyword evidence="2" id="KW-1185">Reference proteome</keyword>
<proteinExistence type="predicted"/>
<reference evidence="1" key="1">
    <citation type="submission" date="2020-11" db="EMBL/GenBank/DDBJ databases">
        <authorList>
            <consortium name="DOE Joint Genome Institute"/>
            <person name="Ahrendt S."/>
            <person name="Riley R."/>
            <person name="Andreopoulos W."/>
            <person name="Labutti K."/>
            <person name="Pangilinan J."/>
            <person name="Ruiz-Duenas F.J."/>
            <person name="Barrasa J.M."/>
            <person name="Sanchez-Garcia M."/>
            <person name="Camarero S."/>
            <person name="Miyauchi S."/>
            <person name="Serrano A."/>
            <person name="Linde D."/>
            <person name="Babiker R."/>
            <person name="Drula E."/>
            <person name="Ayuso-Fernandez I."/>
            <person name="Pacheco R."/>
            <person name="Padilla G."/>
            <person name="Ferreira P."/>
            <person name="Barriuso J."/>
            <person name="Kellner H."/>
            <person name="Castanera R."/>
            <person name="Alfaro M."/>
            <person name="Ramirez L."/>
            <person name="Pisabarro A.G."/>
            <person name="Kuo A."/>
            <person name="Tritt A."/>
            <person name="Lipzen A."/>
            <person name="He G."/>
            <person name="Yan M."/>
            <person name="Ng V."/>
            <person name="Cullen D."/>
            <person name="Martin F."/>
            <person name="Rosso M.-N."/>
            <person name="Henrissat B."/>
            <person name="Hibbett D."/>
            <person name="Martinez A.T."/>
            <person name="Grigoriev I.V."/>
        </authorList>
    </citation>
    <scope>NUCLEOTIDE SEQUENCE</scope>
    <source>
        <strain evidence="1">MF-IS2</strain>
    </source>
</reference>
<dbReference type="AlphaFoldDB" id="A0A9P5X8V3"/>
<accession>A0A9P5X8V3</accession>
<organism evidence="1 2">
    <name type="scientific">Macrolepiota fuliginosa MF-IS2</name>
    <dbReference type="NCBI Taxonomy" id="1400762"/>
    <lineage>
        <taxon>Eukaryota</taxon>
        <taxon>Fungi</taxon>
        <taxon>Dikarya</taxon>
        <taxon>Basidiomycota</taxon>
        <taxon>Agaricomycotina</taxon>
        <taxon>Agaricomycetes</taxon>
        <taxon>Agaricomycetidae</taxon>
        <taxon>Agaricales</taxon>
        <taxon>Agaricineae</taxon>
        <taxon>Agaricaceae</taxon>
        <taxon>Macrolepiota</taxon>
    </lineage>
</organism>
<dbReference type="Proteomes" id="UP000807342">
    <property type="component" value="Unassembled WGS sequence"/>
</dbReference>
<feature type="non-terminal residue" evidence="1">
    <location>
        <position position="1"/>
    </location>
</feature>
<gene>
    <name evidence="1" type="ORF">P691DRAFT_803415</name>
</gene>
<name>A0A9P5X8V3_9AGAR</name>
<sequence length="199" mass="22926">MTVIRCRASGGVFPHDNIEIPDELVKEILSSVLEVPDSLFISADKRSPFSFHKQSSGGYLLVCSSWHRVGAPFLYETVVLRSKGQMQALERTLNEHPDLVRYIKKIRIEGGHCDSEYMILESAKNLTDLCLSFELLETDDIEDLWEGLAVVQPRRVILPQWISRHKDSRRLELRLCELIPRWQNLVRTFTCIGIEHPRA</sequence>
<evidence type="ECO:0000313" key="1">
    <source>
        <dbReference type="EMBL" id="KAF9446792.1"/>
    </source>
</evidence>
<comment type="caution">
    <text evidence="1">The sequence shown here is derived from an EMBL/GenBank/DDBJ whole genome shotgun (WGS) entry which is preliminary data.</text>
</comment>